<dbReference type="AlphaFoldDB" id="A0A1H3WL42"/>
<dbReference type="CDD" id="cd00293">
    <property type="entry name" value="USP-like"/>
    <property type="match status" value="1"/>
</dbReference>
<keyword evidence="3" id="KW-1185">Reference proteome</keyword>
<evidence type="ECO:0000313" key="3">
    <source>
        <dbReference type="Proteomes" id="UP000198846"/>
    </source>
</evidence>
<organism evidence="2 3">
    <name type="scientific">Bizionia paragorgiae</name>
    <dbReference type="NCBI Taxonomy" id="283786"/>
    <lineage>
        <taxon>Bacteria</taxon>
        <taxon>Pseudomonadati</taxon>
        <taxon>Bacteroidota</taxon>
        <taxon>Flavobacteriia</taxon>
        <taxon>Flavobacteriales</taxon>
        <taxon>Flavobacteriaceae</taxon>
        <taxon>Bizionia</taxon>
    </lineage>
</organism>
<evidence type="ECO:0000313" key="2">
    <source>
        <dbReference type="EMBL" id="SDZ87062.1"/>
    </source>
</evidence>
<dbReference type="OrthoDB" id="9788959at2"/>
<reference evidence="2 3" key="1">
    <citation type="submission" date="2016-10" db="EMBL/GenBank/DDBJ databases">
        <authorList>
            <person name="de Groot N.N."/>
        </authorList>
    </citation>
    <scope>NUCLEOTIDE SEQUENCE [LARGE SCALE GENOMIC DNA]</scope>
    <source>
        <strain evidence="2 3">DSM 23842</strain>
    </source>
</reference>
<feature type="domain" description="UspA" evidence="1">
    <location>
        <begin position="1"/>
        <end position="149"/>
    </location>
</feature>
<dbReference type="Gene3D" id="3.40.50.12370">
    <property type="match status" value="1"/>
</dbReference>
<dbReference type="SUPFAM" id="SSF52402">
    <property type="entry name" value="Adenine nucleotide alpha hydrolases-like"/>
    <property type="match status" value="2"/>
</dbReference>
<dbReference type="STRING" id="283786.SAMN04487990_103121"/>
<dbReference type="Proteomes" id="UP000198846">
    <property type="component" value="Unassembled WGS sequence"/>
</dbReference>
<dbReference type="RefSeq" id="WP_092132246.1">
    <property type="nucleotide sequence ID" value="NZ_FNQK01000003.1"/>
</dbReference>
<evidence type="ECO:0000259" key="1">
    <source>
        <dbReference type="Pfam" id="PF00582"/>
    </source>
</evidence>
<protein>
    <submittedName>
        <fullName evidence="2">Nucleotide-binding universal stress protein, UspA family</fullName>
    </submittedName>
</protein>
<gene>
    <name evidence="2" type="ORF">SAMN04487990_103121</name>
</gene>
<dbReference type="Pfam" id="PF00582">
    <property type="entry name" value="Usp"/>
    <property type="match status" value="1"/>
</dbReference>
<name>A0A1H3WL42_BIZPA</name>
<dbReference type="EMBL" id="FNQK01000003">
    <property type="protein sequence ID" value="SDZ87062.1"/>
    <property type="molecule type" value="Genomic_DNA"/>
</dbReference>
<proteinExistence type="predicted"/>
<sequence>MRHKILLPTDFSKNSIQAINYARELYKNDHCDFYVLNAFSPPLGVFSSLMQSKPGDELYEAAKLDSENGLAKVFDVITLNDNFNSKHSFEVVSSYNTVVDAINTVVAEKDIEMVVMGTKGETNAVYEPFGSAAVNVMEKVRHCPVIVVPNSAKLEMPKEIVFPTSYKSHYKRRELVYLTRIALACNSTIAVLHVLKQEGLDKGQEDNKELLQEILKGTDYRFHNIVNDSVMSTVSVFVQSRSSGMVAFINKKHTFFSSMLTNPMVKQISFHLDVPILALHDLRN</sequence>
<accession>A0A1H3WL42</accession>
<dbReference type="InterPro" id="IPR006016">
    <property type="entry name" value="UspA"/>
</dbReference>